<keyword evidence="1" id="KW-0472">Membrane</keyword>
<feature type="transmembrane region" description="Helical" evidence="1">
    <location>
        <begin position="134"/>
        <end position="150"/>
    </location>
</feature>
<feature type="transmembrane region" description="Helical" evidence="1">
    <location>
        <begin position="362"/>
        <end position="380"/>
    </location>
</feature>
<evidence type="ECO:0000256" key="1">
    <source>
        <dbReference type="SAM" id="Phobius"/>
    </source>
</evidence>
<comment type="caution">
    <text evidence="2">The sequence shown here is derived from an EMBL/GenBank/DDBJ whole genome shotgun (WGS) entry which is preliminary data.</text>
</comment>
<sequence>MIDFLNSRKVGYTVVSVMYVILSMVIYDKYGVKVVTDSGRYLESSENVFELIKYQGHNFWYLGYILFLFVLRSIYDNLHFVIAIQYILSFASVLLLFESLFIITKRYKISTILAVIYILNLEVISWNSYILCESFYISCIITLIYFYLNLSEKWSRLLLTVCILFSIFVVFIKPTGVSVLIAIVVLYWNVLSKNKAYQKYKLLLIPFLLLGIIALIKYMLLTFEVPSDYIKGDIIYNISAYTSVLSKYPYLKQTSDSLLVLDDMKGDTLTEIIQFIRFNFLFWIKLFFIKVFFFGSHVRPYWSLVHNMNSIIILLPIYSLIVVAFFKGKLKNTISRVMISFILCNAVIVGCTVVDWDGRFFMPIYPVLLLLSSFFWKVSLKSSTH</sequence>
<keyword evidence="1" id="KW-0812">Transmembrane</keyword>
<protein>
    <recommendedName>
        <fullName evidence="4">Glycosyltransferase RgtA/B/C/D-like domain-containing protein</fullName>
    </recommendedName>
</protein>
<dbReference type="AlphaFoldDB" id="A0A7X9RRQ2"/>
<feature type="transmembrane region" description="Helical" evidence="1">
    <location>
        <begin position="109"/>
        <end position="128"/>
    </location>
</feature>
<evidence type="ECO:0000313" key="2">
    <source>
        <dbReference type="EMBL" id="NME66390.1"/>
    </source>
</evidence>
<name>A0A7X9RRQ2_9BACT</name>
<feature type="transmembrane region" description="Helical" evidence="1">
    <location>
        <begin position="304"/>
        <end position="326"/>
    </location>
</feature>
<feature type="transmembrane region" description="Helical" evidence="1">
    <location>
        <begin position="59"/>
        <end position="75"/>
    </location>
</feature>
<gene>
    <name evidence="2" type="ORF">HHU12_00290</name>
</gene>
<keyword evidence="1" id="KW-1133">Transmembrane helix</keyword>
<dbReference type="Proteomes" id="UP000576082">
    <property type="component" value="Unassembled WGS sequence"/>
</dbReference>
<evidence type="ECO:0000313" key="3">
    <source>
        <dbReference type="Proteomes" id="UP000576082"/>
    </source>
</evidence>
<reference evidence="2 3" key="1">
    <citation type="submission" date="2020-04" db="EMBL/GenBank/DDBJ databases">
        <title>Flammeovirga sp. SR4, a novel species isolated from seawater.</title>
        <authorList>
            <person name="Wang X."/>
        </authorList>
    </citation>
    <scope>NUCLEOTIDE SEQUENCE [LARGE SCALE GENOMIC DNA]</scope>
    <source>
        <strain evidence="2 3">ATCC 23126</strain>
    </source>
</reference>
<dbReference type="RefSeq" id="WP_169654162.1">
    <property type="nucleotide sequence ID" value="NZ_JABANE010000001.1"/>
</dbReference>
<feature type="transmembrane region" description="Helical" evidence="1">
    <location>
        <begin position="202"/>
        <end position="221"/>
    </location>
</feature>
<feature type="transmembrane region" description="Helical" evidence="1">
    <location>
        <begin position="338"/>
        <end position="356"/>
    </location>
</feature>
<keyword evidence="3" id="KW-1185">Reference proteome</keyword>
<feature type="transmembrane region" description="Helical" evidence="1">
    <location>
        <begin position="157"/>
        <end position="190"/>
    </location>
</feature>
<feature type="transmembrane region" description="Helical" evidence="1">
    <location>
        <begin position="12"/>
        <end position="30"/>
    </location>
</feature>
<dbReference type="EMBL" id="JABANE010000001">
    <property type="protein sequence ID" value="NME66390.1"/>
    <property type="molecule type" value="Genomic_DNA"/>
</dbReference>
<proteinExistence type="predicted"/>
<evidence type="ECO:0008006" key="4">
    <source>
        <dbReference type="Google" id="ProtNLM"/>
    </source>
</evidence>
<organism evidence="2 3">
    <name type="scientific">Flammeovirga aprica JL-4</name>
    <dbReference type="NCBI Taxonomy" id="694437"/>
    <lineage>
        <taxon>Bacteria</taxon>
        <taxon>Pseudomonadati</taxon>
        <taxon>Bacteroidota</taxon>
        <taxon>Cytophagia</taxon>
        <taxon>Cytophagales</taxon>
        <taxon>Flammeovirgaceae</taxon>
        <taxon>Flammeovirga</taxon>
    </lineage>
</organism>
<feature type="transmembrane region" description="Helical" evidence="1">
    <location>
        <begin position="280"/>
        <end position="298"/>
    </location>
</feature>
<feature type="transmembrane region" description="Helical" evidence="1">
    <location>
        <begin position="81"/>
        <end position="102"/>
    </location>
</feature>
<accession>A0A7X9RRQ2</accession>